<proteinExistence type="predicted"/>
<evidence type="ECO:0000256" key="2">
    <source>
        <dbReference type="SAM" id="Phobius"/>
    </source>
</evidence>
<keyword evidence="2" id="KW-1133">Transmembrane helix</keyword>
<accession>A0A3R7NCV2</accession>
<keyword evidence="2" id="KW-0472">Membrane</keyword>
<protein>
    <submittedName>
        <fullName evidence="3">Uncharacterized protein</fullName>
    </submittedName>
</protein>
<gene>
    <name evidence="3" type="ORF">C7M84_022960</name>
</gene>
<dbReference type="AlphaFoldDB" id="A0A3R7NCV2"/>
<reference evidence="3 4" key="2">
    <citation type="submission" date="2019-01" db="EMBL/GenBank/DDBJ databases">
        <title>The decoding of complex shrimp genome reveals the adaptation for benthos swimmer, frequently molting mechanism and breeding impact on genome.</title>
        <authorList>
            <person name="Sun Y."/>
            <person name="Gao Y."/>
            <person name="Yu Y."/>
        </authorList>
    </citation>
    <scope>NUCLEOTIDE SEQUENCE [LARGE SCALE GENOMIC DNA]</scope>
    <source>
        <tissue evidence="3">Muscle</tissue>
    </source>
</reference>
<sequence>MPPSFPFFLLFPPSLRCFSSSHFFTFHIPNFPPSSSRLLPLFSPVPRRPFPTFPSLSPSHLPLLRSHLPSPSSTFPFSPLLSYWPFPLSLFLSLLPISPSFSLHLSFLFSPPVLAISPLSIYSFSLLCSVLLLTFFSFLPFTSSLLLSLHAYPFPSLSFSPFPPSSRATYPPSSSPLLTSSPLPPFLFSLISPFSSSSLLCNFRSFLSSSRLSTFPLLLIFRSFIPGSSLLYHTCLSCLIFAPPLSPSLPSSLPLLISFPRSSLPFPPHFLLLSPSPLSPSHLSPFSLPPLSSYLPLFPSLPSHFPPLMPSLFPSLPFYTSPPLIVLPLFPSLSHPLRTLLLLAYFIVTLISLLTSLPLIFSPSFPLFVPSHSSPSSLSPTLSPHSPPLQTLPSFPSFPFSFHLPPLIPSLFPISPPFLIPVYSYPSPLSSLHSYFIPPLLIAFLRYPSRPSHLPPLLYLPSFPPASPPSHFLLCSFLFPRQSSFLHFPPLSIPLFSLSLLTSLLLSFPLSLSPFLTSLLLFSPSFASLSLLTSSSISPSFPSLSFSHSSPSLSPPFSSLPSHSSPLISPLFPLSLSTPLSPLPTFPLSLSPFLLLSSPQPSLPPMHTRTHVSNCIHILIPHPRKSLLPATSSNRRGGISGRQNLIGRVS</sequence>
<feature type="transmembrane region" description="Helical" evidence="2">
    <location>
        <begin position="219"/>
        <end position="242"/>
    </location>
</feature>
<evidence type="ECO:0000313" key="3">
    <source>
        <dbReference type="EMBL" id="ROT83777.1"/>
    </source>
</evidence>
<evidence type="ECO:0000256" key="1">
    <source>
        <dbReference type="SAM" id="MobiDB-lite"/>
    </source>
</evidence>
<name>A0A3R7NCV2_PENVA</name>
<feature type="transmembrane region" description="Helical" evidence="2">
    <location>
        <begin position="312"/>
        <end position="330"/>
    </location>
</feature>
<dbReference type="EMBL" id="QCYY01000632">
    <property type="protein sequence ID" value="ROT83777.1"/>
    <property type="molecule type" value="Genomic_DNA"/>
</dbReference>
<feature type="transmembrane region" description="Helical" evidence="2">
    <location>
        <begin position="121"/>
        <end position="141"/>
    </location>
</feature>
<feature type="region of interest" description="Disordered" evidence="1">
    <location>
        <begin position="627"/>
        <end position="650"/>
    </location>
</feature>
<feature type="transmembrane region" description="Helical" evidence="2">
    <location>
        <begin position="186"/>
        <end position="207"/>
    </location>
</feature>
<comment type="caution">
    <text evidence="3">The sequence shown here is derived from an EMBL/GenBank/DDBJ whole genome shotgun (WGS) entry which is preliminary data.</text>
</comment>
<dbReference type="Proteomes" id="UP000283509">
    <property type="component" value="Unassembled WGS sequence"/>
</dbReference>
<keyword evidence="2" id="KW-0812">Transmembrane</keyword>
<organism evidence="3 4">
    <name type="scientific">Penaeus vannamei</name>
    <name type="common">Whiteleg shrimp</name>
    <name type="synonym">Litopenaeus vannamei</name>
    <dbReference type="NCBI Taxonomy" id="6689"/>
    <lineage>
        <taxon>Eukaryota</taxon>
        <taxon>Metazoa</taxon>
        <taxon>Ecdysozoa</taxon>
        <taxon>Arthropoda</taxon>
        <taxon>Crustacea</taxon>
        <taxon>Multicrustacea</taxon>
        <taxon>Malacostraca</taxon>
        <taxon>Eumalacostraca</taxon>
        <taxon>Eucarida</taxon>
        <taxon>Decapoda</taxon>
        <taxon>Dendrobranchiata</taxon>
        <taxon>Penaeoidea</taxon>
        <taxon>Penaeidae</taxon>
        <taxon>Penaeus</taxon>
    </lineage>
</organism>
<keyword evidence="4" id="KW-1185">Reference proteome</keyword>
<reference evidence="3 4" key="1">
    <citation type="submission" date="2018-04" db="EMBL/GenBank/DDBJ databases">
        <authorList>
            <person name="Zhang X."/>
            <person name="Yuan J."/>
            <person name="Li F."/>
            <person name="Xiang J."/>
        </authorList>
    </citation>
    <scope>NUCLEOTIDE SEQUENCE [LARGE SCALE GENOMIC DNA]</scope>
    <source>
        <tissue evidence="3">Muscle</tissue>
    </source>
</reference>
<feature type="transmembrane region" description="Helical" evidence="2">
    <location>
        <begin position="342"/>
        <end position="361"/>
    </location>
</feature>
<evidence type="ECO:0000313" key="4">
    <source>
        <dbReference type="Proteomes" id="UP000283509"/>
    </source>
</evidence>
<dbReference type="STRING" id="6689.A0A3R7NCV2"/>